<keyword evidence="2" id="KW-0378">Hydrolase</keyword>
<dbReference type="SMART" id="SM00460">
    <property type="entry name" value="TGc"/>
    <property type="match status" value="1"/>
</dbReference>
<accession>A0A1I2S6I4</accession>
<keyword evidence="2" id="KW-0645">Protease</keyword>
<dbReference type="InterPro" id="IPR038765">
    <property type="entry name" value="Papain-like_cys_pep_sf"/>
</dbReference>
<keyword evidence="3" id="KW-1185">Reference proteome</keyword>
<dbReference type="EMBL" id="FOOU01000007">
    <property type="protein sequence ID" value="SFG47329.1"/>
    <property type="molecule type" value="Genomic_DNA"/>
</dbReference>
<name>A0A1I2S6I4_9GAMM</name>
<sequence length="304" mass="34334">MILWDLFRDPLSNKKFHFGVIMKRYKIIHRTYYNYTDIVTLGAHHLLLRPREGHDLRIESFVLKVTPDAQIYWHRDVEDNSVAIANFTGPAQQLTVESEVIIQQYNESPLDFIVADYAINYPFSYTEGDQFLLSPYRVLPDQKTRELLNNWIFQVWKSGEQVQTYTLLQRLTETINKTLVYKVREEPGVQSAEETLSLGSGSCRDFALLFMEAVKCLGLASRFVSGYLHAPLMSSQIGSTHAWAEVYLPGGGWKGFDPTIGDIVGTDHIPVAVSRLAEAVPPISGSYAGSAKSKLDVGVWVSKL</sequence>
<dbReference type="InterPro" id="IPR002931">
    <property type="entry name" value="Transglutaminase-like"/>
</dbReference>
<organism evidence="2 3">
    <name type="scientific">Neptunomonas qingdaonensis</name>
    <dbReference type="NCBI Taxonomy" id="1045558"/>
    <lineage>
        <taxon>Bacteria</taxon>
        <taxon>Pseudomonadati</taxon>
        <taxon>Pseudomonadota</taxon>
        <taxon>Gammaproteobacteria</taxon>
        <taxon>Oceanospirillales</taxon>
        <taxon>Oceanospirillaceae</taxon>
        <taxon>Neptunomonas</taxon>
    </lineage>
</organism>
<dbReference type="Pfam" id="PF08379">
    <property type="entry name" value="Bact_transglu_N"/>
    <property type="match status" value="1"/>
</dbReference>
<dbReference type="AlphaFoldDB" id="A0A1I2S6I4"/>
<dbReference type="GO" id="GO:0006508">
    <property type="term" value="P:proteolysis"/>
    <property type="evidence" value="ECO:0007669"/>
    <property type="project" value="UniProtKB-KW"/>
</dbReference>
<dbReference type="SUPFAM" id="SSF54001">
    <property type="entry name" value="Cysteine proteinases"/>
    <property type="match status" value="1"/>
</dbReference>
<evidence type="ECO:0000313" key="3">
    <source>
        <dbReference type="Proteomes" id="UP000198623"/>
    </source>
</evidence>
<dbReference type="PANTHER" id="PTHR33490">
    <property type="entry name" value="BLR5614 PROTEIN-RELATED"/>
    <property type="match status" value="1"/>
</dbReference>
<dbReference type="InterPro" id="IPR013589">
    <property type="entry name" value="Bac_transglu_N"/>
</dbReference>
<evidence type="ECO:0000259" key="1">
    <source>
        <dbReference type="SMART" id="SM00460"/>
    </source>
</evidence>
<protein>
    <submittedName>
        <fullName evidence="2">Transglutaminase-like enzyme, putative cysteine protease</fullName>
    </submittedName>
</protein>
<feature type="domain" description="Transglutaminase-like" evidence="1">
    <location>
        <begin position="195"/>
        <end position="260"/>
    </location>
</feature>
<dbReference type="Proteomes" id="UP000198623">
    <property type="component" value="Unassembled WGS sequence"/>
</dbReference>
<reference evidence="3" key="1">
    <citation type="submission" date="2016-10" db="EMBL/GenBank/DDBJ databases">
        <authorList>
            <person name="Varghese N."/>
            <person name="Submissions S."/>
        </authorList>
    </citation>
    <scope>NUCLEOTIDE SEQUENCE [LARGE SCALE GENOMIC DNA]</scope>
    <source>
        <strain evidence="3">CGMCC 1.10971</strain>
    </source>
</reference>
<evidence type="ECO:0000313" key="2">
    <source>
        <dbReference type="EMBL" id="SFG47329.1"/>
    </source>
</evidence>
<dbReference type="GO" id="GO:0008233">
    <property type="term" value="F:peptidase activity"/>
    <property type="evidence" value="ECO:0007669"/>
    <property type="project" value="UniProtKB-KW"/>
</dbReference>
<proteinExistence type="predicted"/>
<dbReference type="Pfam" id="PF01841">
    <property type="entry name" value="Transglut_core"/>
    <property type="match status" value="1"/>
</dbReference>
<dbReference type="Gene3D" id="3.10.620.30">
    <property type="match status" value="1"/>
</dbReference>
<dbReference type="STRING" id="1045558.SAMN05216175_10796"/>
<gene>
    <name evidence="2" type="ORF">SAMN05216175_10796</name>
</gene>
<dbReference type="PANTHER" id="PTHR33490:SF1">
    <property type="entry name" value="SLL1233 PROTEIN"/>
    <property type="match status" value="1"/>
</dbReference>